<evidence type="ECO:0000256" key="1">
    <source>
        <dbReference type="ARBA" id="ARBA00022448"/>
    </source>
</evidence>
<evidence type="ECO:0000259" key="4">
    <source>
        <dbReference type="PROSITE" id="PS50893"/>
    </source>
</evidence>
<dbReference type="InterPro" id="IPR051782">
    <property type="entry name" value="ABC_Transporter_VariousFunc"/>
</dbReference>
<dbReference type="SUPFAM" id="SSF52540">
    <property type="entry name" value="P-loop containing nucleoside triphosphate hydrolases"/>
    <property type="match status" value="1"/>
</dbReference>
<comment type="caution">
    <text evidence="5">The sequence shown here is derived from an EMBL/GenBank/DDBJ whole genome shotgun (WGS) entry which is preliminary data.</text>
</comment>
<dbReference type="GO" id="GO:0016887">
    <property type="term" value="F:ATP hydrolysis activity"/>
    <property type="evidence" value="ECO:0007669"/>
    <property type="project" value="InterPro"/>
</dbReference>
<keyword evidence="2" id="KW-0547">Nucleotide-binding</keyword>
<evidence type="ECO:0000313" key="6">
    <source>
        <dbReference type="Proteomes" id="UP000244338"/>
    </source>
</evidence>
<dbReference type="CDD" id="cd03230">
    <property type="entry name" value="ABC_DR_subfamily_A"/>
    <property type="match status" value="1"/>
</dbReference>
<evidence type="ECO:0000256" key="2">
    <source>
        <dbReference type="ARBA" id="ARBA00022741"/>
    </source>
</evidence>
<dbReference type="GO" id="GO:0005524">
    <property type="term" value="F:ATP binding"/>
    <property type="evidence" value="ECO:0007669"/>
    <property type="project" value="UniProtKB-KW"/>
</dbReference>
<keyword evidence="3 5" id="KW-0067">ATP-binding</keyword>
<keyword evidence="1" id="KW-0813">Transport</keyword>
<dbReference type="InterPro" id="IPR003439">
    <property type="entry name" value="ABC_transporter-like_ATP-bd"/>
</dbReference>
<dbReference type="PANTHER" id="PTHR42939">
    <property type="entry name" value="ABC TRANSPORTER ATP-BINDING PROTEIN ALBC-RELATED"/>
    <property type="match status" value="1"/>
</dbReference>
<dbReference type="Proteomes" id="UP000244338">
    <property type="component" value="Unassembled WGS sequence"/>
</dbReference>
<accession>A0A2R6XZB4</accession>
<organism evidence="5 6">
    <name type="scientific">Candidatus Carbonibacillus altaicus</name>
    <dbReference type="NCBI Taxonomy" id="2163959"/>
    <lineage>
        <taxon>Bacteria</taxon>
        <taxon>Bacillati</taxon>
        <taxon>Bacillota</taxon>
        <taxon>Bacilli</taxon>
        <taxon>Bacillales</taxon>
        <taxon>Candidatus Carbonibacillus</taxon>
    </lineage>
</organism>
<dbReference type="InterPro" id="IPR003593">
    <property type="entry name" value="AAA+_ATPase"/>
</dbReference>
<proteinExistence type="predicted"/>
<dbReference type="SMART" id="SM00382">
    <property type="entry name" value="AAA"/>
    <property type="match status" value="1"/>
</dbReference>
<reference evidence="6" key="1">
    <citation type="journal article" date="2018" name="Sci. Rep.">
        <title>Lignite coal burning seam in the remote Altai Mountains harbors a hydrogen-driven thermophilic microbial community.</title>
        <authorList>
            <person name="Kadnikov V.V."/>
            <person name="Mardanov A.V."/>
            <person name="Ivasenko D.A."/>
            <person name="Antsiferov D.V."/>
            <person name="Beletsky A.V."/>
            <person name="Karnachuk O.V."/>
            <person name="Ravin N.V."/>
        </authorList>
    </citation>
    <scope>NUCLEOTIDE SEQUENCE [LARGE SCALE GENOMIC DNA]</scope>
</reference>
<dbReference type="EMBL" id="PEBX01000074">
    <property type="protein sequence ID" value="PTQ55776.1"/>
    <property type="molecule type" value="Genomic_DNA"/>
</dbReference>
<gene>
    <name evidence="5" type="ORF">BSOLF_1491</name>
</gene>
<evidence type="ECO:0000313" key="5">
    <source>
        <dbReference type="EMBL" id="PTQ55776.1"/>
    </source>
</evidence>
<dbReference type="Gene3D" id="3.40.50.300">
    <property type="entry name" value="P-loop containing nucleotide triphosphate hydrolases"/>
    <property type="match status" value="1"/>
</dbReference>
<dbReference type="AlphaFoldDB" id="A0A2R6XZB4"/>
<dbReference type="PANTHER" id="PTHR42939:SF5">
    <property type="entry name" value="ABC-TYPE TRANSPORTER ATP-BINDING PROTEIN ECSA"/>
    <property type="match status" value="1"/>
</dbReference>
<dbReference type="PROSITE" id="PS50893">
    <property type="entry name" value="ABC_TRANSPORTER_2"/>
    <property type="match status" value="1"/>
</dbReference>
<dbReference type="Pfam" id="PF00005">
    <property type="entry name" value="ABC_tran"/>
    <property type="match status" value="1"/>
</dbReference>
<dbReference type="InterPro" id="IPR027417">
    <property type="entry name" value="P-loop_NTPase"/>
</dbReference>
<name>A0A2R6XZB4_9BACL</name>
<feature type="domain" description="ABC transporter" evidence="4">
    <location>
        <begin position="2"/>
        <end position="233"/>
    </location>
</feature>
<protein>
    <submittedName>
        <fullName evidence="5">ABC transporter, ATP-binding protein EcsA</fullName>
    </submittedName>
</protein>
<evidence type="ECO:0000256" key="3">
    <source>
        <dbReference type="ARBA" id="ARBA00022840"/>
    </source>
</evidence>
<sequence length="253" mass="28525">MLKVNNLTGGYHRSAPLLKNVTLSVAEGEWVALVGLNGAGKSTLLKHMIGLMDPYQGDITIGGISRAKNPETYRRQFFYIPEMPIFYDELSLYEHLRMTAMVYGLDEATFSDRASELLRAYRLEQAKDRLPIYFSKGMRQKMHIVQALLLSPPLYILDEPLLGLDPLGMQTLLEALAAERDNGRAILMSTHLLSMAARWCDRFVVMHEGRILWSGTLKEMEQEVYGPEGNVPSYAVDGLYLDLLKRLGGEIDV</sequence>